<dbReference type="RefSeq" id="WP_139576308.1">
    <property type="nucleotide sequence ID" value="NZ_VDMA02000011.1"/>
</dbReference>
<feature type="transmembrane region" description="Helical" evidence="6">
    <location>
        <begin position="103"/>
        <end position="128"/>
    </location>
</feature>
<evidence type="ECO:0000259" key="7">
    <source>
        <dbReference type="PROSITE" id="PS51012"/>
    </source>
</evidence>
<evidence type="ECO:0000313" key="9">
    <source>
        <dbReference type="Proteomes" id="UP000313066"/>
    </source>
</evidence>
<comment type="caution">
    <text evidence="8">The sequence shown here is derived from an EMBL/GenBank/DDBJ whole genome shotgun (WGS) entry which is preliminary data.</text>
</comment>
<keyword evidence="6" id="KW-1003">Cell membrane</keyword>
<dbReference type="InterPro" id="IPR051784">
    <property type="entry name" value="Nod_factor_ABC_transporter"/>
</dbReference>
<accession>A0A5N6BRM8</accession>
<feature type="transmembrane region" description="Helical" evidence="6">
    <location>
        <begin position="140"/>
        <end position="165"/>
    </location>
</feature>
<dbReference type="GO" id="GO:0043190">
    <property type="term" value="C:ATP-binding cassette (ABC) transporter complex"/>
    <property type="evidence" value="ECO:0007669"/>
    <property type="project" value="InterPro"/>
</dbReference>
<keyword evidence="9" id="KW-1185">Reference proteome</keyword>
<keyword evidence="3 6" id="KW-1133">Transmembrane helix</keyword>
<dbReference type="InterPro" id="IPR000412">
    <property type="entry name" value="ABC_2_transport"/>
</dbReference>
<dbReference type="InterPro" id="IPR047817">
    <property type="entry name" value="ABC2_TM_bact-type"/>
</dbReference>
<dbReference type="PIRSF" id="PIRSF006648">
    <property type="entry name" value="DrrB"/>
    <property type="match status" value="1"/>
</dbReference>
<dbReference type="Pfam" id="PF01061">
    <property type="entry name" value="ABC2_membrane"/>
    <property type="match status" value="1"/>
</dbReference>
<feature type="transmembrane region" description="Helical" evidence="6">
    <location>
        <begin position="63"/>
        <end position="82"/>
    </location>
</feature>
<evidence type="ECO:0000256" key="1">
    <source>
        <dbReference type="ARBA" id="ARBA00004141"/>
    </source>
</evidence>
<evidence type="ECO:0000256" key="2">
    <source>
        <dbReference type="ARBA" id="ARBA00022692"/>
    </source>
</evidence>
<proteinExistence type="inferred from homology"/>
<gene>
    <name evidence="8" type="ORF">FH610_021450</name>
</gene>
<feature type="domain" description="ABC transmembrane type-2" evidence="7">
    <location>
        <begin position="23"/>
        <end position="260"/>
    </location>
</feature>
<evidence type="ECO:0000256" key="4">
    <source>
        <dbReference type="ARBA" id="ARBA00023136"/>
    </source>
</evidence>
<dbReference type="PRINTS" id="PR00164">
    <property type="entry name" value="ABC2TRNSPORT"/>
</dbReference>
<dbReference type="GO" id="GO:0046677">
    <property type="term" value="P:response to antibiotic"/>
    <property type="evidence" value="ECO:0007669"/>
    <property type="project" value="UniProtKB-KW"/>
</dbReference>
<evidence type="ECO:0000256" key="6">
    <source>
        <dbReference type="RuleBase" id="RU361157"/>
    </source>
</evidence>
<evidence type="ECO:0000313" key="8">
    <source>
        <dbReference type="EMBL" id="KAB8183097.1"/>
    </source>
</evidence>
<dbReference type="PANTHER" id="PTHR43229:SF2">
    <property type="entry name" value="NODULATION PROTEIN J"/>
    <property type="match status" value="1"/>
</dbReference>
<sequence>MNATPLGLRRGWTEQLNLWSDRKELLNALIGTVGTYVVLVLFIGGNNVPGTSVSMAAFMTPGFLAFAVFSTGLTVLPTLIAADREEGTLMRARTLPRGIRVYLTGRAVTTLLTIALNAALVLLVAVPLAGVAAPATPARWFTLVWVLVLGALAVVPIGAMIGSLVSGPKTAAAMLALPAMLLMLISGVMFPLESLPGVVRGIAQVFPLYWQGLGLRAVFLPDSVLAAELGHSRPLGRAAAVLGAWAVGGMVLAPWLLRRVRGR</sequence>
<comment type="subcellular location">
    <subcellularLocation>
        <location evidence="6">Cell membrane</location>
        <topology evidence="6">Multi-pass membrane protein</topology>
    </subcellularLocation>
    <subcellularLocation>
        <location evidence="1">Membrane</location>
        <topology evidence="1">Multi-pass membrane protein</topology>
    </subcellularLocation>
</comment>
<evidence type="ECO:0000256" key="3">
    <source>
        <dbReference type="ARBA" id="ARBA00022989"/>
    </source>
</evidence>
<reference evidence="8 9" key="1">
    <citation type="submission" date="2019-10" db="EMBL/GenBank/DDBJ databases">
        <title>Nonomuraea sp. nov., isolated from Phyllanthus amarus.</title>
        <authorList>
            <person name="Klykleung N."/>
            <person name="Tanasupawat S."/>
        </authorList>
    </citation>
    <scope>NUCLEOTIDE SEQUENCE [LARGE SCALE GENOMIC DNA]</scope>
    <source>
        <strain evidence="8 9">CR1-09</strain>
    </source>
</reference>
<dbReference type="GO" id="GO:0140359">
    <property type="term" value="F:ABC-type transporter activity"/>
    <property type="evidence" value="ECO:0007669"/>
    <property type="project" value="InterPro"/>
</dbReference>
<dbReference type="PROSITE" id="PS51012">
    <property type="entry name" value="ABC_TM2"/>
    <property type="match status" value="1"/>
</dbReference>
<name>A0A5N6BRM8_9ACTN</name>
<evidence type="ECO:0000256" key="5">
    <source>
        <dbReference type="ARBA" id="ARBA00023251"/>
    </source>
</evidence>
<dbReference type="AlphaFoldDB" id="A0A5N6BRM8"/>
<organism evidence="8 9">
    <name type="scientific">Microbispora catharanthi</name>
    <dbReference type="NCBI Taxonomy" id="1712871"/>
    <lineage>
        <taxon>Bacteria</taxon>
        <taxon>Bacillati</taxon>
        <taxon>Actinomycetota</taxon>
        <taxon>Actinomycetes</taxon>
        <taxon>Streptosporangiales</taxon>
        <taxon>Streptosporangiaceae</taxon>
        <taxon>Microbispora</taxon>
    </lineage>
</organism>
<protein>
    <recommendedName>
        <fullName evidence="6">Transport permease protein</fullName>
    </recommendedName>
</protein>
<feature type="transmembrane region" description="Helical" evidence="6">
    <location>
        <begin position="25"/>
        <end position="43"/>
    </location>
</feature>
<dbReference type="InterPro" id="IPR013525">
    <property type="entry name" value="ABC2_TM"/>
</dbReference>
<keyword evidence="5" id="KW-0046">Antibiotic resistance</keyword>
<comment type="similarity">
    <text evidence="6">Belongs to the ABC-2 integral membrane protein family.</text>
</comment>
<dbReference type="PANTHER" id="PTHR43229">
    <property type="entry name" value="NODULATION PROTEIN J"/>
    <property type="match status" value="1"/>
</dbReference>
<keyword evidence="4 6" id="KW-0472">Membrane</keyword>
<dbReference type="EMBL" id="VDMA02000011">
    <property type="protein sequence ID" value="KAB8183097.1"/>
    <property type="molecule type" value="Genomic_DNA"/>
</dbReference>
<dbReference type="Proteomes" id="UP000313066">
    <property type="component" value="Unassembled WGS sequence"/>
</dbReference>
<feature type="transmembrane region" description="Helical" evidence="6">
    <location>
        <begin position="172"/>
        <end position="192"/>
    </location>
</feature>
<keyword evidence="2 6" id="KW-0812">Transmembrane</keyword>
<feature type="transmembrane region" description="Helical" evidence="6">
    <location>
        <begin position="238"/>
        <end position="257"/>
    </location>
</feature>
<keyword evidence="6" id="KW-0813">Transport</keyword>